<comment type="function">
    <text evidence="14">Interacts with EME1 to form a DNA structure-specific endonuclease with substrate preference for branched DNA structures with a 5'-end at the branch nick. Typical substrates include 3'-flap structures, D-loops, replication forks and nicked Holliday junctions. May be required in mitosis for the processing of stalled or collapsed replication fork intermediates. May be required in meiosis for the repair of meiosis-specific double strand breaks subsequent to single-end invasion (SEI).</text>
</comment>
<sequence length="589" mass="67753">MPPKHTVPPCGNPLYSEWLKEWMQEAKAAKNNKSYYVYKKAYESVEKYPIPFQHPAEATILNGIGPTLIQKLERKLNQHCKENSQPMPSRPDEGTKEFTSIENESKNQKKITTSKTYVPQYRSGAYAIMLALYKYCELESTPSVTKSELIKEAQNYCDASFDMPIANQKYYTAWNCMKTLLDKDYVYKNGYPVRFSLTESGLKIAKQMIQTVKSQGKLIFPGFDFDQLEAKKCIDRELSLSTNENFSNSKTIINLVDDPVQIGISYQYKNQSIIEPSTSTSLSNNELNAFSNLKPIEWAPGTFEVILVLDNREVKLKKDRDYIQDSLQQKGLEISVRNLELGDVIWVARKCNGLSQQELVLDYVIERKRMDDLVGSIKDGRFREQKFRLSRSGMGQIIYLIEDYNMKEVAEFGMDAIKSAMSSTQVLNGFFLKRTSTIDQSIDYLVRMTNMLKKLYENTTLYSIPDGAIYRKNFLDLKQHLATIYANRTFHVSYASYSELNSKSRSLTLKDTFVKLLMTVRGISVEKAAEIAKVYSTPHHLFEAYNSLNNEEAKKKMLMEIGGNMVRRRKIGTSLSEKVYQIWNSDIYP</sequence>
<keyword evidence="8 14" id="KW-0378">Hydrolase</keyword>
<dbReference type="GO" id="GO:0048476">
    <property type="term" value="C:Holliday junction resolvase complex"/>
    <property type="evidence" value="ECO:0007669"/>
    <property type="project" value="UniProtKB-UniRule"/>
</dbReference>
<evidence type="ECO:0000256" key="13">
    <source>
        <dbReference type="ARBA" id="ARBA00023254"/>
    </source>
</evidence>
<comment type="subunit">
    <text evidence="14">Interacts with EME1.</text>
</comment>
<feature type="region of interest" description="Disordered" evidence="15">
    <location>
        <begin position="81"/>
        <end position="109"/>
    </location>
</feature>
<dbReference type="InterPro" id="IPR010996">
    <property type="entry name" value="HHH_MUS81"/>
</dbReference>
<dbReference type="FunFam" id="3.40.50.10130:FF:000003">
    <property type="entry name" value="Crossover junction endonuclease MUS81"/>
    <property type="match status" value="1"/>
</dbReference>
<comment type="caution">
    <text evidence="17">The sequence shown here is derived from an EMBL/GenBank/DDBJ whole genome shotgun (WGS) entry which is preliminary data.</text>
</comment>
<dbReference type="InterPro" id="IPR027421">
    <property type="entry name" value="DNA_pol_lamdba_lyase_dom_sf"/>
</dbReference>
<organism evidence="17 18">
    <name type="scientific">Funneliformis caledonium</name>
    <dbReference type="NCBI Taxonomy" id="1117310"/>
    <lineage>
        <taxon>Eukaryota</taxon>
        <taxon>Fungi</taxon>
        <taxon>Fungi incertae sedis</taxon>
        <taxon>Mucoromycota</taxon>
        <taxon>Glomeromycotina</taxon>
        <taxon>Glomeromycetes</taxon>
        <taxon>Glomerales</taxon>
        <taxon>Glomeraceae</taxon>
        <taxon>Funneliformis</taxon>
    </lineage>
</organism>
<protein>
    <recommendedName>
        <fullName evidence="14">Crossover junction endonuclease MUS81</fullName>
        <ecNumber evidence="14">3.1.22.-</ecNumber>
    </recommendedName>
</protein>
<dbReference type="GO" id="GO:0046872">
    <property type="term" value="F:metal ion binding"/>
    <property type="evidence" value="ECO:0007669"/>
    <property type="project" value="UniProtKB-UniRule"/>
</dbReference>
<evidence type="ECO:0000256" key="4">
    <source>
        <dbReference type="ARBA" id="ARBA00022722"/>
    </source>
</evidence>
<evidence type="ECO:0000313" key="18">
    <source>
        <dbReference type="Proteomes" id="UP000789570"/>
    </source>
</evidence>
<evidence type="ECO:0000256" key="14">
    <source>
        <dbReference type="RuleBase" id="RU369042"/>
    </source>
</evidence>
<dbReference type="GO" id="GO:0000727">
    <property type="term" value="P:double-strand break repair via break-induced replication"/>
    <property type="evidence" value="ECO:0007669"/>
    <property type="project" value="UniProtKB-UniRule"/>
</dbReference>
<dbReference type="InterPro" id="IPR047416">
    <property type="entry name" value="XPF_nuclease_Mus81"/>
</dbReference>
<dbReference type="InterPro" id="IPR011335">
    <property type="entry name" value="Restrct_endonuc-II-like"/>
</dbReference>
<evidence type="ECO:0000256" key="3">
    <source>
        <dbReference type="ARBA" id="ARBA00010015"/>
    </source>
</evidence>
<evidence type="ECO:0000256" key="6">
    <source>
        <dbReference type="ARBA" id="ARBA00022759"/>
    </source>
</evidence>
<accession>A0A9N8VVU0</accession>
<dbReference type="GO" id="GO:0008821">
    <property type="term" value="F:crossover junction DNA endonuclease activity"/>
    <property type="evidence" value="ECO:0007669"/>
    <property type="project" value="UniProtKB-UniRule"/>
</dbReference>
<dbReference type="Pfam" id="PF21136">
    <property type="entry name" value="WHD_MUS81"/>
    <property type="match status" value="1"/>
</dbReference>
<dbReference type="Pfam" id="PF21292">
    <property type="entry name" value="EME1-MUS81_C"/>
    <property type="match status" value="1"/>
</dbReference>
<gene>
    <name evidence="17" type="ORF">FCALED_LOCUS1841</name>
</gene>
<dbReference type="Pfam" id="PF14716">
    <property type="entry name" value="HHH_8"/>
    <property type="match status" value="1"/>
</dbReference>
<evidence type="ECO:0000259" key="16">
    <source>
        <dbReference type="SMART" id="SM00891"/>
    </source>
</evidence>
<keyword evidence="9 14" id="KW-0460">Magnesium</keyword>
<comment type="subcellular location">
    <subcellularLocation>
        <location evidence="2 14">Nucleus</location>
    </subcellularLocation>
</comment>
<dbReference type="OrthoDB" id="5963188at2759"/>
<comment type="similarity">
    <text evidence="3 14">Belongs to the XPF family.</text>
</comment>
<keyword evidence="18" id="KW-1185">Reference proteome</keyword>
<dbReference type="Gene3D" id="1.10.150.670">
    <property type="entry name" value="Crossover junction endonuclease EME1, DNA-binding domain"/>
    <property type="match status" value="1"/>
</dbReference>
<evidence type="ECO:0000256" key="8">
    <source>
        <dbReference type="ARBA" id="ARBA00022801"/>
    </source>
</evidence>
<dbReference type="CDD" id="cd21036">
    <property type="entry name" value="WH_MUS81"/>
    <property type="match status" value="1"/>
</dbReference>
<evidence type="ECO:0000256" key="9">
    <source>
        <dbReference type="ARBA" id="ARBA00022842"/>
    </source>
</evidence>
<dbReference type="Pfam" id="PF02732">
    <property type="entry name" value="ERCC4"/>
    <property type="match status" value="1"/>
</dbReference>
<dbReference type="PANTHER" id="PTHR13451">
    <property type="entry name" value="CLASS II CROSSOVER JUNCTION ENDONUCLEASE MUS81"/>
    <property type="match status" value="1"/>
</dbReference>
<dbReference type="InterPro" id="IPR047417">
    <property type="entry name" value="WHD_MUS81"/>
</dbReference>
<feature type="domain" description="ERCC4" evidence="16">
    <location>
        <begin position="306"/>
        <end position="405"/>
    </location>
</feature>
<dbReference type="InterPro" id="IPR036388">
    <property type="entry name" value="WH-like_DNA-bd_sf"/>
</dbReference>
<evidence type="ECO:0000256" key="11">
    <source>
        <dbReference type="ARBA" id="ARBA00023204"/>
    </source>
</evidence>
<dbReference type="EMBL" id="CAJVPQ010000253">
    <property type="protein sequence ID" value="CAG8463046.1"/>
    <property type="molecule type" value="Genomic_DNA"/>
</dbReference>
<dbReference type="SUPFAM" id="SSF52980">
    <property type="entry name" value="Restriction endonuclease-like"/>
    <property type="match status" value="1"/>
</dbReference>
<evidence type="ECO:0000313" key="17">
    <source>
        <dbReference type="EMBL" id="CAG8463046.1"/>
    </source>
</evidence>
<dbReference type="Gene3D" id="3.40.50.10130">
    <property type="match status" value="1"/>
</dbReference>
<dbReference type="SMART" id="SM00891">
    <property type="entry name" value="ERCC4"/>
    <property type="match status" value="1"/>
</dbReference>
<keyword evidence="5 14" id="KW-0479">Metal-binding</keyword>
<evidence type="ECO:0000256" key="12">
    <source>
        <dbReference type="ARBA" id="ARBA00023242"/>
    </source>
</evidence>
<evidence type="ECO:0000256" key="2">
    <source>
        <dbReference type="ARBA" id="ARBA00004123"/>
    </source>
</evidence>
<keyword evidence="4 14" id="KW-0540">Nuclease</keyword>
<dbReference type="FunFam" id="1.10.10.10:FF:000307">
    <property type="entry name" value="Crossover junction endonuclease MUS81"/>
    <property type="match status" value="1"/>
</dbReference>
<evidence type="ECO:0000256" key="7">
    <source>
        <dbReference type="ARBA" id="ARBA00022763"/>
    </source>
</evidence>
<keyword evidence="10 14" id="KW-0233">DNA recombination</keyword>
<evidence type="ECO:0000256" key="10">
    <source>
        <dbReference type="ARBA" id="ARBA00023172"/>
    </source>
</evidence>
<dbReference type="GO" id="GO:0000712">
    <property type="term" value="P:resolution of meiotic recombination intermediates"/>
    <property type="evidence" value="ECO:0007669"/>
    <property type="project" value="UniProtKB-ARBA"/>
</dbReference>
<dbReference type="GO" id="GO:0048257">
    <property type="term" value="F:3'-flap endonuclease activity"/>
    <property type="evidence" value="ECO:0007669"/>
    <property type="project" value="TreeGrafter"/>
</dbReference>
<dbReference type="GO" id="GO:0003677">
    <property type="term" value="F:DNA binding"/>
    <property type="evidence" value="ECO:0007669"/>
    <property type="project" value="UniProtKB-UniRule"/>
</dbReference>
<keyword evidence="11 14" id="KW-0234">DNA repair</keyword>
<dbReference type="SUPFAM" id="SSF47802">
    <property type="entry name" value="DNA polymerase beta, N-terminal domain-like"/>
    <property type="match status" value="1"/>
</dbReference>
<dbReference type="Gene3D" id="1.10.10.10">
    <property type="entry name" value="Winged helix-like DNA-binding domain superfamily/Winged helix DNA-binding domain"/>
    <property type="match status" value="1"/>
</dbReference>
<dbReference type="CDD" id="cd20074">
    <property type="entry name" value="XPF_nuclease_Mus81"/>
    <property type="match status" value="1"/>
</dbReference>
<proteinExistence type="inferred from homology"/>
<dbReference type="PANTHER" id="PTHR13451:SF0">
    <property type="entry name" value="CROSSOVER JUNCTION ENDONUCLEASE MUS81"/>
    <property type="match status" value="1"/>
</dbReference>
<reference evidence="17" key="1">
    <citation type="submission" date="2021-06" db="EMBL/GenBank/DDBJ databases">
        <authorList>
            <person name="Kallberg Y."/>
            <person name="Tangrot J."/>
            <person name="Rosling A."/>
        </authorList>
    </citation>
    <scope>NUCLEOTIDE SEQUENCE</scope>
    <source>
        <strain evidence="17">UK204</strain>
    </source>
</reference>
<dbReference type="Gene3D" id="1.10.150.110">
    <property type="entry name" value="DNA polymerase beta, N-terminal domain-like"/>
    <property type="match status" value="1"/>
</dbReference>
<dbReference type="EC" id="3.1.22.-" evidence="14"/>
<keyword evidence="7 14" id="KW-0227">DNA damage</keyword>
<dbReference type="InterPro" id="IPR042530">
    <property type="entry name" value="EME1/EME2_C"/>
</dbReference>
<dbReference type="FunFam" id="1.10.150.110:FF:000001">
    <property type="entry name" value="Putative Crossover junction endonuclease MUS81"/>
    <property type="match status" value="1"/>
</dbReference>
<keyword evidence="6 14" id="KW-0255">Endonuclease</keyword>
<dbReference type="Proteomes" id="UP000789570">
    <property type="component" value="Unassembled WGS sequence"/>
</dbReference>
<dbReference type="GO" id="GO:0006308">
    <property type="term" value="P:DNA catabolic process"/>
    <property type="evidence" value="ECO:0007669"/>
    <property type="project" value="UniProtKB-UniRule"/>
</dbReference>
<evidence type="ECO:0000256" key="5">
    <source>
        <dbReference type="ARBA" id="ARBA00022723"/>
    </source>
</evidence>
<dbReference type="InterPro" id="IPR033309">
    <property type="entry name" value="Mus81"/>
</dbReference>
<keyword evidence="12 14" id="KW-0539">Nucleus</keyword>
<dbReference type="GO" id="GO:0031573">
    <property type="term" value="P:mitotic intra-S DNA damage checkpoint signaling"/>
    <property type="evidence" value="ECO:0007669"/>
    <property type="project" value="TreeGrafter"/>
</dbReference>
<keyword evidence="13" id="KW-0469">Meiosis</keyword>
<evidence type="ECO:0000256" key="1">
    <source>
        <dbReference type="ARBA" id="ARBA00001946"/>
    </source>
</evidence>
<dbReference type="InterPro" id="IPR006166">
    <property type="entry name" value="ERCC4_domain"/>
</dbReference>
<dbReference type="GO" id="GO:0005634">
    <property type="term" value="C:nucleus"/>
    <property type="evidence" value="ECO:0007669"/>
    <property type="project" value="UniProtKB-SubCell"/>
</dbReference>
<dbReference type="GO" id="GO:0031297">
    <property type="term" value="P:replication fork processing"/>
    <property type="evidence" value="ECO:0007669"/>
    <property type="project" value="UniProtKB-ARBA"/>
</dbReference>
<comment type="cofactor">
    <cofactor evidence="1 14">
        <name>Mg(2+)</name>
        <dbReference type="ChEBI" id="CHEBI:18420"/>
    </cofactor>
</comment>
<name>A0A9N8VVU0_9GLOM</name>
<dbReference type="AlphaFoldDB" id="A0A9N8VVU0"/>
<evidence type="ECO:0000256" key="15">
    <source>
        <dbReference type="SAM" id="MobiDB-lite"/>
    </source>
</evidence>